<reference evidence="1 2" key="1">
    <citation type="submission" date="2011-01" db="EMBL/GenBank/DDBJ databases">
        <authorList>
            <person name="Weinstock G."/>
            <person name="Sodergren E."/>
            <person name="Clifton S."/>
            <person name="Fulton L."/>
            <person name="Fulton B."/>
            <person name="Courtney L."/>
            <person name="Fronick C."/>
            <person name="Harrison M."/>
            <person name="Strong C."/>
            <person name="Farmer C."/>
            <person name="Delahaunty K."/>
            <person name="Markovic C."/>
            <person name="Hall O."/>
            <person name="Minx P."/>
            <person name="Tomlinson C."/>
            <person name="Mitreva M."/>
            <person name="Hou S."/>
            <person name="Chen J."/>
            <person name="Wollam A."/>
            <person name="Pepin K.H."/>
            <person name="Johnson M."/>
            <person name="Bhonagiri V."/>
            <person name="Zhang X."/>
            <person name="Suruliraj S."/>
            <person name="Warren W."/>
            <person name="Chinwalla A."/>
            <person name="Mardis E.R."/>
            <person name="Wilson R.K."/>
        </authorList>
    </citation>
    <scope>NUCLEOTIDE SEQUENCE [LARGE SCALE GENOMIC DNA]</scope>
    <source>
        <strain evidence="2">DSM 22608 / JCM 16073 / KCTC 15190 / YIT 12066</strain>
    </source>
</reference>
<dbReference type="RefSeq" id="WP_009142487.1">
    <property type="nucleotide sequence ID" value="NZ_GL830947.1"/>
</dbReference>
<dbReference type="STRING" id="762983.HMPREF9444_00262"/>
<proteinExistence type="predicted"/>
<comment type="caution">
    <text evidence="1">The sequence shown here is derived from an EMBL/GenBank/DDBJ whole genome shotgun (WGS) entry which is preliminary data.</text>
</comment>
<dbReference type="AlphaFoldDB" id="E8LHU9"/>
<evidence type="ECO:0000313" key="2">
    <source>
        <dbReference type="Proteomes" id="UP000018458"/>
    </source>
</evidence>
<name>E8LHU9_SUCHY</name>
<gene>
    <name evidence="1" type="ORF">HMPREF9444_00262</name>
</gene>
<dbReference type="HOGENOM" id="CLU_612388_0_0_6"/>
<dbReference type="EMBL" id="AEVO01000009">
    <property type="protein sequence ID" value="EFY07921.1"/>
    <property type="molecule type" value="Genomic_DNA"/>
</dbReference>
<dbReference type="OrthoDB" id="7052764at2"/>
<organism evidence="1 2">
    <name type="scientific">Succinatimonas hippei (strain DSM 22608 / JCM 16073 / KCTC 15190 / YIT 12066)</name>
    <dbReference type="NCBI Taxonomy" id="762983"/>
    <lineage>
        <taxon>Bacteria</taxon>
        <taxon>Pseudomonadati</taxon>
        <taxon>Pseudomonadota</taxon>
        <taxon>Gammaproteobacteria</taxon>
        <taxon>Aeromonadales</taxon>
        <taxon>Succinivibrionaceae</taxon>
        <taxon>Succinatimonas</taxon>
    </lineage>
</organism>
<protein>
    <submittedName>
        <fullName evidence="1">Uncharacterized protein</fullName>
    </submittedName>
</protein>
<evidence type="ECO:0000313" key="1">
    <source>
        <dbReference type="EMBL" id="EFY07921.1"/>
    </source>
</evidence>
<accession>E8LHU9</accession>
<dbReference type="Proteomes" id="UP000018458">
    <property type="component" value="Unassembled WGS sequence"/>
</dbReference>
<sequence>MINKKKVLLASLGTLGGLAAVAVAGFMVAGPMVYDAKLSSVLNLIEKRVSGLNLSYEETSSGLFSREGIVHWSFPLNRSNDFNLNDLSGSTSIKVVFAPFAINGEFHSEKGGTLDALLQQNLIAGFAYQGAFKVKALLPEVNLAVKTDNTVLGLEDGKCALGQIALFISASSPDKADLEFNAAGFNCKSDVKYAGQSAYSVKLEGLNIKGHPTYINKNININGISLGLADFYADFSTLYAIGFSPDDAVRDPSLREYFSVHGIGADFEIKDPDKDGFSEVISDGSGNLAFAFPFVEYGERQELTEFNDFKYNFSLGKINLKELIKVFKVSEKEFLAQLIKAVGNNVQFKLNNLSSSYKKDGFVISGTADALIDKEKFKVKDIRADFDVKSGKDFTDYLVHKERSDLISSSLAEGKITFEDPYYVTKFKLQNGDVTLNGVPFKAEIDD</sequence>
<keyword evidence="2" id="KW-1185">Reference proteome</keyword>